<dbReference type="AlphaFoldDB" id="A0A699L1B9"/>
<gene>
    <name evidence="2" type="ORF">Tci_690999</name>
</gene>
<sequence>MQPMANFVTSVPKNLGKLLRNLPSMTTKVRMTQVISSRKYGEVIDIEVLEQSEGLGDEGIEEEVDENELDRSKDDSLT</sequence>
<reference evidence="2" key="1">
    <citation type="journal article" date="2019" name="Sci. Rep.">
        <title>Draft genome of Tanacetum cinerariifolium, the natural source of mosquito coil.</title>
        <authorList>
            <person name="Yamashiro T."/>
            <person name="Shiraishi A."/>
            <person name="Satake H."/>
            <person name="Nakayama K."/>
        </authorList>
    </citation>
    <scope>NUCLEOTIDE SEQUENCE</scope>
</reference>
<evidence type="ECO:0000313" key="2">
    <source>
        <dbReference type="EMBL" id="GFB19028.1"/>
    </source>
</evidence>
<feature type="compositionally biased region" description="Basic and acidic residues" evidence="1">
    <location>
        <begin position="69"/>
        <end position="78"/>
    </location>
</feature>
<organism evidence="2">
    <name type="scientific">Tanacetum cinerariifolium</name>
    <name type="common">Dalmatian daisy</name>
    <name type="synonym">Chrysanthemum cinerariifolium</name>
    <dbReference type="NCBI Taxonomy" id="118510"/>
    <lineage>
        <taxon>Eukaryota</taxon>
        <taxon>Viridiplantae</taxon>
        <taxon>Streptophyta</taxon>
        <taxon>Embryophyta</taxon>
        <taxon>Tracheophyta</taxon>
        <taxon>Spermatophyta</taxon>
        <taxon>Magnoliopsida</taxon>
        <taxon>eudicotyledons</taxon>
        <taxon>Gunneridae</taxon>
        <taxon>Pentapetalae</taxon>
        <taxon>asterids</taxon>
        <taxon>campanulids</taxon>
        <taxon>Asterales</taxon>
        <taxon>Asteraceae</taxon>
        <taxon>Asteroideae</taxon>
        <taxon>Anthemideae</taxon>
        <taxon>Anthemidinae</taxon>
        <taxon>Tanacetum</taxon>
    </lineage>
</organism>
<dbReference type="EMBL" id="BKCJ010571683">
    <property type="protein sequence ID" value="GFB19028.1"/>
    <property type="molecule type" value="Genomic_DNA"/>
</dbReference>
<feature type="compositionally biased region" description="Acidic residues" evidence="1">
    <location>
        <begin position="51"/>
        <end position="68"/>
    </location>
</feature>
<accession>A0A699L1B9</accession>
<evidence type="ECO:0000256" key="1">
    <source>
        <dbReference type="SAM" id="MobiDB-lite"/>
    </source>
</evidence>
<name>A0A699L1B9_TANCI</name>
<feature type="region of interest" description="Disordered" evidence="1">
    <location>
        <begin position="51"/>
        <end position="78"/>
    </location>
</feature>
<proteinExistence type="predicted"/>
<protein>
    <submittedName>
        <fullName evidence="2">Uncharacterized protein</fullName>
    </submittedName>
</protein>
<feature type="non-terminal residue" evidence="2">
    <location>
        <position position="78"/>
    </location>
</feature>
<comment type="caution">
    <text evidence="2">The sequence shown here is derived from an EMBL/GenBank/DDBJ whole genome shotgun (WGS) entry which is preliminary data.</text>
</comment>